<evidence type="ECO:0000313" key="2">
    <source>
        <dbReference type="Proteomes" id="UP000074119"/>
    </source>
</evidence>
<dbReference type="SUPFAM" id="SSF89796">
    <property type="entry name" value="CoA-transferase family III (CaiB/BaiF)"/>
    <property type="match status" value="1"/>
</dbReference>
<reference evidence="1 2" key="1">
    <citation type="submission" date="2015-12" db="EMBL/GenBank/DDBJ databases">
        <authorList>
            <person name="Shamseldin A."/>
            <person name="Moawad H."/>
            <person name="Abd El-Rahim W.M."/>
            <person name="Sadowsky M.J."/>
        </authorList>
    </citation>
    <scope>NUCLEOTIDE SEQUENCE [LARGE SCALE GENOMIC DNA]</scope>
    <source>
        <strain evidence="1 2">SM2</strain>
    </source>
</reference>
<dbReference type="AlphaFoldDB" id="A0A127M218"/>
<dbReference type="InterPro" id="IPR023606">
    <property type="entry name" value="CoA-Trfase_III_dom_1_sf"/>
</dbReference>
<dbReference type="PANTHER" id="PTHR48228:SF5">
    <property type="entry name" value="ALPHA-METHYLACYL-COA RACEMASE"/>
    <property type="match status" value="1"/>
</dbReference>
<dbReference type="Gene3D" id="3.40.50.10540">
    <property type="entry name" value="Crotonobetainyl-coa:carnitine coa-transferase, domain 1"/>
    <property type="match status" value="1"/>
</dbReference>
<dbReference type="EMBL" id="CP014544">
    <property type="protein sequence ID" value="AMO67264.1"/>
    <property type="molecule type" value="Genomic_DNA"/>
</dbReference>
<dbReference type="KEGG" id="zal:AZF00_02655"/>
<organism evidence="1 2">
    <name type="scientific">Zhongshania aliphaticivorans</name>
    <dbReference type="NCBI Taxonomy" id="1470434"/>
    <lineage>
        <taxon>Bacteria</taxon>
        <taxon>Pseudomonadati</taxon>
        <taxon>Pseudomonadota</taxon>
        <taxon>Gammaproteobacteria</taxon>
        <taxon>Cellvibrionales</taxon>
        <taxon>Spongiibacteraceae</taxon>
        <taxon>Zhongshania</taxon>
    </lineage>
</organism>
<dbReference type="Proteomes" id="UP000074119">
    <property type="component" value="Chromosome"/>
</dbReference>
<keyword evidence="1" id="KW-0808">Transferase</keyword>
<dbReference type="Pfam" id="PF02515">
    <property type="entry name" value="CoA_transf_3"/>
    <property type="match status" value="1"/>
</dbReference>
<dbReference type="GO" id="GO:0016740">
    <property type="term" value="F:transferase activity"/>
    <property type="evidence" value="ECO:0007669"/>
    <property type="project" value="UniProtKB-KW"/>
</dbReference>
<dbReference type="PANTHER" id="PTHR48228">
    <property type="entry name" value="SUCCINYL-COA--D-CITRAMALATE COA-TRANSFERASE"/>
    <property type="match status" value="1"/>
</dbReference>
<sequence length="383" mass="40349">MKNSGPLSGVKVVEFGGIGPGPFAGMLFADMGADVIVIERKSSSSSADQAASSAAMFLNRGKRSIALNMKSAEGVQLALRLVDSADVLIEGFRPGVMERLGVGPDVCLARNPKLIFGRMTGWGQTGPLAQAAGHDPNYIGISGALWYGGRPGHAPTAPLTSVGDIGGGAMVLCWGVLCALMQARESGVGQVVDAAITDGSAYTSSLLLLMRNTGQLAENLGQGWADGAAPWNETYQCADGGFITICALEPKFYQELLQRLDLTEHRAFRSQWDTSAWGEGKGILSSLFNTQSRDHWCELLEGTDACFSPILSFEEAERHPHNIARGTYIRVNDVLQPSIAPKMSNYQAVVGAPPLVGQDGGAILTELGLGAGAIDSLRNQGVI</sequence>
<dbReference type="InterPro" id="IPR044855">
    <property type="entry name" value="CoA-Trfase_III_dom3_sf"/>
</dbReference>
<dbReference type="RefSeq" id="WP_062383077.1">
    <property type="nucleotide sequence ID" value="NZ_CP014544.1"/>
</dbReference>
<evidence type="ECO:0000313" key="1">
    <source>
        <dbReference type="EMBL" id="AMO67264.1"/>
    </source>
</evidence>
<name>A0A127M218_9GAMM</name>
<dbReference type="STRING" id="1470434.AZF00_02655"/>
<dbReference type="InterPro" id="IPR050509">
    <property type="entry name" value="CoA-transferase_III"/>
</dbReference>
<proteinExistence type="predicted"/>
<dbReference type="Gene3D" id="3.30.1540.10">
    <property type="entry name" value="formyl-coa transferase, domain 3"/>
    <property type="match status" value="1"/>
</dbReference>
<dbReference type="InterPro" id="IPR003673">
    <property type="entry name" value="CoA-Trfase_fam_III"/>
</dbReference>
<accession>A0A127M218</accession>
<gene>
    <name evidence="1" type="ORF">AZF00_02655</name>
</gene>
<protein>
    <submittedName>
        <fullName evidence="1">CoA-transferase</fullName>
    </submittedName>
</protein>